<comment type="caution">
    <text evidence="1">The sequence shown here is derived from an EMBL/GenBank/DDBJ whole genome shotgun (WGS) entry which is preliminary data.</text>
</comment>
<accession>A0ABV8U182</accession>
<evidence type="ECO:0000313" key="1">
    <source>
        <dbReference type="EMBL" id="MFC4336868.1"/>
    </source>
</evidence>
<name>A0ABV8U182_9ACTN</name>
<evidence type="ECO:0000313" key="2">
    <source>
        <dbReference type="Proteomes" id="UP001595823"/>
    </source>
</evidence>
<gene>
    <name evidence="1" type="ORF">ACFPET_16830</name>
</gene>
<proteinExistence type="predicted"/>
<dbReference type="Proteomes" id="UP001595823">
    <property type="component" value="Unassembled WGS sequence"/>
</dbReference>
<sequence length="101" mass="11322">MAVLYLPPDTTDLGTIDHYGQTFEVRHDADAGLVYLLYPGTDADDTPVAQRAPAIIACCGGGVWAKLTIYCDQQYKLSRTFTDWENELRDTIMIHVQRRTG</sequence>
<organism evidence="1 2">
    <name type="scientific">Salininema proteolyticum</name>
    <dbReference type="NCBI Taxonomy" id="1607685"/>
    <lineage>
        <taxon>Bacteria</taxon>
        <taxon>Bacillati</taxon>
        <taxon>Actinomycetota</taxon>
        <taxon>Actinomycetes</taxon>
        <taxon>Glycomycetales</taxon>
        <taxon>Glycomycetaceae</taxon>
        <taxon>Salininema</taxon>
    </lineage>
</organism>
<keyword evidence="2" id="KW-1185">Reference proteome</keyword>
<dbReference type="RefSeq" id="WP_380623242.1">
    <property type="nucleotide sequence ID" value="NZ_JBHSDK010000024.1"/>
</dbReference>
<reference evidence="2" key="1">
    <citation type="journal article" date="2019" name="Int. J. Syst. Evol. Microbiol.">
        <title>The Global Catalogue of Microorganisms (GCM) 10K type strain sequencing project: providing services to taxonomists for standard genome sequencing and annotation.</title>
        <authorList>
            <consortium name="The Broad Institute Genomics Platform"/>
            <consortium name="The Broad Institute Genome Sequencing Center for Infectious Disease"/>
            <person name="Wu L."/>
            <person name="Ma J."/>
        </authorList>
    </citation>
    <scope>NUCLEOTIDE SEQUENCE [LARGE SCALE GENOMIC DNA]</scope>
    <source>
        <strain evidence="2">IBRC-M 10908</strain>
    </source>
</reference>
<dbReference type="EMBL" id="JBHSDK010000024">
    <property type="protein sequence ID" value="MFC4336868.1"/>
    <property type="molecule type" value="Genomic_DNA"/>
</dbReference>
<protein>
    <submittedName>
        <fullName evidence="1">Uncharacterized protein</fullName>
    </submittedName>
</protein>